<gene>
    <name evidence="5" type="ORF">EDC19_2608</name>
</gene>
<accession>A0A4V2PZ04</accession>
<dbReference type="InterPro" id="IPR055170">
    <property type="entry name" value="GFO_IDH_MocA-like_dom"/>
</dbReference>
<name>A0A4V2PZ04_9FIRM</name>
<reference evidence="5 6" key="1">
    <citation type="submission" date="2019-03" db="EMBL/GenBank/DDBJ databases">
        <title>Genomic Encyclopedia of Type Strains, Phase IV (KMG-IV): sequencing the most valuable type-strain genomes for metagenomic binning, comparative biology and taxonomic classification.</title>
        <authorList>
            <person name="Goeker M."/>
        </authorList>
    </citation>
    <scope>NUCLEOTIDE SEQUENCE [LARGE SCALE GENOMIC DNA]</scope>
    <source>
        <strain evidence="5 6">DSM 24176</strain>
    </source>
</reference>
<evidence type="ECO:0000256" key="2">
    <source>
        <dbReference type="ARBA" id="ARBA00023002"/>
    </source>
</evidence>
<dbReference type="GO" id="GO:0016491">
    <property type="term" value="F:oxidoreductase activity"/>
    <property type="evidence" value="ECO:0007669"/>
    <property type="project" value="UniProtKB-KW"/>
</dbReference>
<dbReference type="PANTHER" id="PTHR22604">
    <property type="entry name" value="OXIDOREDUCTASES"/>
    <property type="match status" value="1"/>
</dbReference>
<comment type="similarity">
    <text evidence="1">Belongs to the Gfo/Idh/MocA family.</text>
</comment>
<organism evidence="5 6">
    <name type="scientific">Natranaerovirga hydrolytica</name>
    <dbReference type="NCBI Taxonomy" id="680378"/>
    <lineage>
        <taxon>Bacteria</taxon>
        <taxon>Bacillati</taxon>
        <taxon>Bacillota</taxon>
        <taxon>Clostridia</taxon>
        <taxon>Lachnospirales</taxon>
        <taxon>Natranaerovirgaceae</taxon>
        <taxon>Natranaerovirga</taxon>
    </lineage>
</organism>
<keyword evidence="2" id="KW-0560">Oxidoreductase</keyword>
<dbReference type="EMBL" id="SMGQ01000017">
    <property type="protein sequence ID" value="TCK87961.1"/>
    <property type="molecule type" value="Genomic_DNA"/>
</dbReference>
<comment type="caution">
    <text evidence="5">The sequence shown here is derived from an EMBL/GenBank/DDBJ whole genome shotgun (WGS) entry which is preliminary data.</text>
</comment>
<keyword evidence="6" id="KW-1185">Reference proteome</keyword>
<evidence type="ECO:0000313" key="5">
    <source>
        <dbReference type="EMBL" id="TCK87961.1"/>
    </source>
</evidence>
<dbReference type="AlphaFoldDB" id="A0A4V2PZ04"/>
<protein>
    <submittedName>
        <fullName evidence="5">Putative dehydrogenase</fullName>
    </submittedName>
</protein>
<dbReference type="Proteomes" id="UP000294545">
    <property type="component" value="Unassembled WGS sequence"/>
</dbReference>
<evidence type="ECO:0000259" key="4">
    <source>
        <dbReference type="Pfam" id="PF22725"/>
    </source>
</evidence>
<dbReference type="SUPFAM" id="SSF55347">
    <property type="entry name" value="Glyceraldehyde-3-phosphate dehydrogenase-like, C-terminal domain"/>
    <property type="match status" value="1"/>
</dbReference>
<feature type="domain" description="Gfo/Idh/MocA-like oxidoreductase N-terminal" evidence="3">
    <location>
        <begin position="5"/>
        <end position="125"/>
    </location>
</feature>
<dbReference type="SUPFAM" id="SSF51735">
    <property type="entry name" value="NAD(P)-binding Rossmann-fold domains"/>
    <property type="match status" value="1"/>
</dbReference>
<evidence type="ECO:0000313" key="6">
    <source>
        <dbReference type="Proteomes" id="UP000294545"/>
    </source>
</evidence>
<dbReference type="Gene3D" id="3.40.50.720">
    <property type="entry name" value="NAD(P)-binding Rossmann-like Domain"/>
    <property type="match status" value="1"/>
</dbReference>
<dbReference type="InterPro" id="IPR000683">
    <property type="entry name" value="Gfo/Idh/MocA-like_OxRdtase_N"/>
</dbReference>
<dbReference type="PANTHER" id="PTHR22604:SF105">
    <property type="entry name" value="TRANS-1,2-DIHYDROBENZENE-1,2-DIOL DEHYDROGENASE"/>
    <property type="match status" value="1"/>
</dbReference>
<dbReference type="Pfam" id="PF01408">
    <property type="entry name" value="GFO_IDH_MocA"/>
    <property type="match status" value="1"/>
</dbReference>
<evidence type="ECO:0000259" key="3">
    <source>
        <dbReference type="Pfam" id="PF01408"/>
    </source>
</evidence>
<feature type="domain" description="GFO/IDH/MocA-like oxidoreductase" evidence="4">
    <location>
        <begin position="134"/>
        <end position="247"/>
    </location>
</feature>
<dbReference type="RefSeq" id="WP_132283269.1">
    <property type="nucleotide sequence ID" value="NZ_SMGQ01000017.1"/>
</dbReference>
<evidence type="ECO:0000256" key="1">
    <source>
        <dbReference type="ARBA" id="ARBA00010928"/>
    </source>
</evidence>
<dbReference type="Gene3D" id="3.30.360.10">
    <property type="entry name" value="Dihydrodipicolinate Reductase, domain 2"/>
    <property type="match status" value="1"/>
</dbReference>
<proteinExistence type="inferred from homology"/>
<dbReference type="InterPro" id="IPR036291">
    <property type="entry name" value="NAD(P)-bd_dom_sf"/>
</dbReference>
<sequence length="319" mass="35605">MAKQLNWGVLGYARIAINSIIPAILKSSNAHLYGVASRSEDKLQNCKDTFNPEKTYTNYDDLLDDDNIDVVYIPLPNALHKEYVIKAANKGKHILCEKPMALNSKECLEMIEACKSNNVFLMEGFMYRYTDRIKKVQDLLSKNSIGEIKRVNSTFAFYLDREGTIKMDPSLGGGSLYDVGCYPLNFVQMVTQSNPIEITGNAVMNNGVDTTFCGVLKYDNGIIATIQSSFEAFDVNDSEIIGTKGIIKVPDTFKGNSGHIQLITHESITNIAVEESDRYTLEVEDFSSAIINFRAPFISIVETYNNMSILDNLLSIIPQ</sequence>
<dbReference type="OrthoDB" id="9783105at2"/>
<dbReference type="InterPro" id="IPR050984">
    <property type="entry name" value="Gfo/Idh/MocA_domain"/>
</dbReference>
<dbReference type="GO" id="GO:0000166">
    <property type="term" value="F:nucleotide binding"/>
    <property type="evidence" value="ECO:0007669"/>
    <property type="project" value="InterPro"/>
</dbReference>
<dbReference type="Pfam" id="PF22725">
    <property type="entry name" value="GFO_IDH_MocA_C3"/>
    <property type="match status" value="1"/>
</dbReference>